<dbReference type="Proteomes" id="UP001062165">
    <property type="component" value="Chromosome"/>
</dbReference>
<organism evidence="1 2">
    <name type="scientific">Reichenbachiella carrageenanivorans</name>
    <dbReference type="NCBI Taxonomy" id="2979869"/>
    <lineage>
        <taxon>Bacteria</taxon>
        <taxon>Pseudomonadati</taxon>
        <taxon>Bacteroidota</taxon>
        <taxon>Cytophagia</taxon>
        <taxon>Cytophagales</taxon>
        <taxon>Reichenbachiellaceae</taxon>
        <taxon>Reichenbachiella</taxon>
    </lineage>
</organism>
<dbReference type="PROSITE" id="PS51257">
    <property type="entry name" value="PROKAR_LIPOPROTEIN"/>
    <property type="match status" value="1"/>
</dbReference>
<dbReference type="RefSeq" id="WP_263052280.1">
    <property type="nucleotide sequence ID" value="NZ_CP106735.1"/>
</dbReference>
<protein>
    <recommendedName>
        <fullName evidence="3">SbsA Ig-like domain-containing protein</fullName>
    </recommendedName>
</protein>
<accession>A0ABY6D4K0</accession>
<keyword evidence="2" id="KW-1185">Reference proteome</keyword>
<dbReference type="EMBL" id="CP106735">
    <property type="protein sequence ID" value="UXX80550.1"/>
    <property type="molecule type" value="Genomic_DNA"/>
</dbReference>
<reference evidence="1" key="1">
    <citation type="submission" date="2022-10" db="EMBL/GenBank/DDBJ databases">
        <title>Comparative genomics and taxonomic characterization of three novel marine species of genus Reichenbachiella exhibiting antioxidant and polysaccharide degradation activities.</title>
        <authorList>
            <person name="Muhammad N."/>
            <person name="Lee Y.-J."/>
            <person name="Ko J."/>
            <person name="Kim S.-G."/>
        </authorList>
    </citation>
    <scope>NUCLEOTIDE SEQUENCE</scope>
    <source>
        <strain evidence="1">Wsw4-B4</strain>
    </source>
</reference>
<evidence type="ECO:0000313" key="2">
    <source>
        <dbReference type="Proteomes" id="UP001062165"/>
    </source>
</evidence>
<sequence length="137" mass="14908">MNKFLRVLGVVLVLASCDDPNPSCCDEPQLIVLGESFSIKEGETVEVESSTVTLTFSELLNDSLCPYDTTCLTNGTLAITINISGTNKTLSIGDQSLPTATYKNYTIELQRLIYPTKSDEKANNSSTYAVQMVITRA</sequence>
<evidence type="ECO:0008006" key="3">
    <source>
        <dbReference type="Google" id="ProtNLM"/>
    </source>
</evidence>
<name>A0ABY6D4K0_9BACT</name>
<gene>
    <name evidence="1" type="ORF">N7E81_05480</name>
</gene>
<evidence type="ECO:0000313" key="1">
    <source>
        <dbReference type="EMBL" id="UXX80550.1"/>
    </source>
</evidence>
<proteinExistence type="predicted"/>